<dbReference type="InterPro" id="IPR002182">
    <property type="entry name" value="NB-ARC"/>
</dbReference>
<evidence type="ECO:0000313" key="3">
    <source>
        <dbReference type="EMBL" id="KAK0641772.1"/>
    </source>
</evidence>
<feature type="region of interest" description="Disordered" evidence="1">
    <location>
        <begin position="68"/>
        <end position="91"/>
    </location>
</feature>
<evidence type="ECO:0000259" key="2">
    <source>
        <dbReference type="Pfam" id="PF00931"/>
    </source>
</evidence>
<dbReference type="EMBL" id="JAULSV010000006">
    <property type="protein sequence ID" value="KAK0641772.1"/>
    <property type="molecule type" value="Genomic_DNA"/>
</dbReference>
<keyword evidence="4" id="KW-1185">Reference proteome</keyword>
<evidence type="ECO:0000256" key="1">
    <source>
        <dbReference type="SAM" id="MobiDB-lite"/>
    </source>
</evidence>
<dbReference type="PANTHER" id="PTHR46082">
    <property type="entry name" value="ATP/GTP-BINDING PROTEIN-RELATED"/>
    <property type="match status" value="1"/>
</dbReference>
<evidence type="ECO:0000313" key="4">
    <source>
        <dbReference type="Proteomes" id="UP001174936"/>
    </source>
</evidence>
<feature type="compositionally biased region" description="Low complexity" evidence="1">
    <location>
        <begin position="222"/>
        <end position="234"/>
    </location>
</feature>
<name>A0AA39XYR4_9PEZI</name>
<dbReference type="SUPFAM" id="SSF48452">
    <property type="entry name" value="TPR-like"/>
    <property type="match status" value="3"/>
</dbReference>
<dbReference type="SUPFAM" id="SSF52540">
    <property type="entry name" value="P-loop containing nucleoside triphosphate hydrolases"/>
    <property type="match status" value="1"/>
</dbReference>
<gene>
    <name evidence="3" type="ORF">B0T16DRAFT_393999</name>
</gene>
<feature type="compositionally biased region" description="Basic and acidic residues" evidence="1">
    <location>
        <begin position="249"/>
        <end position="260"/>
    </location>
</feature>
<dbReference type="InterPro" id="IPR011990">
    <property type="entry name" value="TPR-like_helical_dom_sf"/>
</dbReference>
<reference evidence="3" key="1">
    <citation type="submission" date="2023-06" db="EMBL/GenBank/DDBJ databases">
        <title>Genome-scale phylogeny and comparative genomics of the fungal order Sordariales.</title>
        <authorList>
            <consortium name="Lawrence Berkeley National Laboratory"/>
            <person name="Hensen N."/>
            <person name="Bonometti L."/>
            <person name="Westerberg I."/>
            <person name="Brannstrom I.O."/>
            <person name="Guillou S."/>
            <person name="Cros-Aarteil S."/>
            <person name="Calhoun S."/>
            <person name="Haridas S."/>
            <person name="Kuo A."/>
            <person name="Mondo S."/>
            <person name="Pangilinan J."/>
            <person name="Riley R."/>
            <person name="Labutti K."/>
            <person name="Andreopoulos B."/>
            <person name="Lipzen A."/>
            <person name="Chen C."/>
            <person name="Yanf M."/>
            <person name="Daum C."/>
            <person name="Ng V."/>
            <person name="Clum A."/>
            <person name="Steindorff A."/>
            <person name="Ohm R."/>
            <person name="Martin F."/>
            <person name="Silar P."/>
            <person name="Natvig D."/>
            <person name="Lalanne C."/>
            <person name="Gautier V."/>
            <person name="Ament-Velasquez S.L."/>
            <person name="Kruys A."/>
            <person name="Hutchinson M.I."/>
            <person name="Powell A.J."/>
            <person name="Barry K."/>
            <person name="Miller A.N."/>
            <person name="Grigoriev I.V."/>
            <person name="Debuchy R."/>
            <person name="Gladieux P."/>
            <person name="Thoren M.H."/>
            <person name="Johannesson H."/>
        </authorList>
    </citation>
    <scope>NUCLEOTIDE SEQUENCE</scope>
    <source>
        <strain evidence="3">SMH2532-1</strain>
    </source>
</reference>
<dbReference type="Gene3D" id="1.25.40.10">
    <property type="entry name" value="Tetratricopeptide repeat domain"/>
    <property type="match status" value="2"/>
</dbReference>
<dbReference type="Pfam" id="PF13374">
    <property type="entry name" value="TPR_10"/>
    <property type="match status" value="4"/>
</dbReference>
<feature type="domain" description="NB-ARC" evidence="2">
    <location>
        <begin position="675"/>
        <end position="848"/>
    </location>
</feature>
<accession>A0AA39XYR4</accession>
<dbReference type="NCBIfam" id="NF040586">
    <property type="entry name" value="FxSxx_TPR"/>
    <property type="match status" value="1"/>
</dbReference>
<dbReference type="GO" id="GO:0043531">
    <property type="term" value="F:ADP binding"/>
    <property type="evidence" value="ECO:0007669"/>
    <property type="project" value="InterPro"/>
</dbReference>
<dbReference type="Proteomes" id="UP001174936">
    <property type="component" value="Unassembled WGS sequence"/>
</dbReference>
<sequence>MAAGFNWWSLGISAEKCGRSSLDYRVRTRNDVRELFISLLDSLAISLRNCIELAKAAQADPENARIGVSMLDRKQKETDTTDPRNSQLPDEDSKLGEQFYYIKSSVDSLARISAALRKYGTKFRHERADKLRAGRAGELAEFRIFLIHLVLVGPMQMHLLNWMLYRDTPTRKPAPEKTWAFLTSERRLSPVQERLIEANLIRRNRFDIYLDECRRKSRQDSAPAAPAATKAVAAGRDGQPRPTPSQIHSPDHLPEKELRPRQPPVADSSVQSSRRATDLASSFVVPKNTQERETKSVATKVSQQALKQNYPKCPAAEGTHFWCPFCAQLLDDTYSDPKKDRIWRGHIAEDLCPYVCVYDDCEKPVAEVMYTSSDDWKQHLKDCHSTASWICDACWLGSETPARFEFKDEKEWHDHATATHQGEFDQRDRLVLAEMSCRTALPPVACPLCFDDTALLQPEADKHIIEHLHSFALQALPWENIGPDDDTKASVGSDIGRHVPLANREEIVEDFDWDEPYDLPSLIATTTRHCTNLSAKEVARPVDVALVDLILALQDLSKRYSAFSPDINDEIAACLTQLESIFQSCNGVDNAPADLAADITRRLTSLDALRELAESKLNDTQASMGPENQDWQRGQNYGTINTEFHLPPERPETPPQPFATIPFSRDPDFVDRGDVLDQLRRRCSEPAARVALVGLGGVGKSQLAIEFAHRIAAEQPDVWVFWVYASTHARIEEGFRTIAGTVKLPGRNQPKADIPQLVYSWLSNERNGKWIMILDSADDCDIFYSTTSGNIRDGRPIATYLPQSRNGSIIVTTRDKGLALRLTRRRQTIIEVGPMVLTDALMLLQKKLGSLSDPDVAVDLVQALDLIPLAISQAAAYIQARAPRSSPEKYLAEFRENERKRAWLLGYDGGDLRRDGGASNAVLTTWQISFDYIRARRPSTADLLSLMSYFDRQGIPGWILKRSGISQDTMRASGLAQTEDEELDYNGSTTDGDNIDHEFDNDVAILRDCCLITANEMGDEFEMHGLVQLSTRRWLEESGLQETFKEQFIKRIAAFFPTGEYENWATCRSLFTHVQVALKYRPSENTVETWAKLLHNGGWYAWSQGNYDIAQQMLSEAKKVREEKLGKNDIASLASTSMFALALKDGGKWEEAEKLFIQVMETCKTKLGADHPDTLTSMTNLASTYRNQGRWSEAEMLEVQVMETRKMKLRADHPDTLTSMANLASTYRNQGRWEEAEELEVQVMEARKTKLGADHPDTLRSMSSLASTFWNQGRWSEAEELEVQVMETRKTKLGADHPNTLTSMANLASTYRNQGRWSEAEELEVQVMETRKTKLGADHPDTLTSMSSLASTFWNQGRWSEAEELEVQVMETRKTKLGADHPDTLSSMHNLAFTWRGQGRRADALALMEECAQARRRVLGEEHPYTQSSLATVAKWSS</sequence>
<dbReference type="PANTHER" id="PTHR46082:SF11">
    <property type="entry name" value="AAA+ ATPASE DOMAIN-CONTAINING PROTEIN-RELATED"/>
    <property type="match status" value="1"/>
</dbReference>
<dbReference type="Pfam" id="PF13424">
    <property type="entry name" value="TPR_12"/>
    <property type="match status" value="2"/>
</dbReference>
<organism evidence="3 4">
    <name type="scientific">Cercophora newfieldiana</name>
    <dbReference type="NCBI Taxonomy" id="92897"/>
    <lineage>
        <taxon>Eukaryota</taxon>
        <taxon>Fungi</taxon>
        <taxon>Dikarya</taxon>
        <taxon>Ascomycota</taxon>
        <taxon>Pezizomycotina</taxon>
        <taxon>Sordariomycetes</taxon>
        <taxon>Sordariomycetidae</taxon>
        <taxon>Sordariales</taxon>
        <taxon>Lasiosphaeriaceae</taxon>
        <taxon>Cercophora</taxon>
    </lineage>
</organism>
<feature type="compositionally biased region" description="Basic and acidic residues" evidence="1">
    <location>
        <begin position="71"/>
        <end position="82"/>
    </location>
</feature>
<dbReference type="Gene3D" id="3.40.50.300">
    <property type="entry name" value="P-loop containing nucleotide triphosphate hydrolases"/>
    <property type="match status" value="1"/>
</dbReference>
<dbReference type="Pfam" id="PF00931">
    <property type="entry name" value="NB-ARC"/>
    <property type="match status" value="1"/>
</dbReference>
<feature type="region of interest" description="Disordered" evidence="1">
    <location>
        <begin position="217"/>
        <end position="296"/>
    </location>
</feature>
<proteinExistence type="predicted"/>
<protein>
    <recommendedName>
        <fullName evidence="2">NB-ARC domain-containing protein</fullName>
    </recommendedName>
</protein>
<dbReference type="InterPro" id="IPR027417">
    <property type="entry name" value="P-loop_NTPase"/>
</dbReference>
<dbReference type="InterPro" id="IPR053137">
    <property type="entry name" value="NLR-like"/>
</dbReference>
<comment type="caution">
    <text evidence="3">The sequence shown here is derived from an EMBL/GenBank/DDBJ whole genome shotgun (WGS) entry which is preliminary data.</text>
</comment>